<dbReference type="InterPro" id="IPR008271">
    <property type="entry name" value="Ser/Thr_kinase_AS"/>
</dbReference>
<dbReference type="Proteomes" id="UP000305948">
    <property type="component" value="Unassembled WGS sequence"/>
</dbReference>
<dbReference type="PROSITE" id="PS00108">
    <property type="entry name" value="PROTEIN_KINASE_ST"/>
    <property type="match status" value="1"/>
</dbReference>
<dbReference type="Gene3D" id="1.10.510.10">
    <property type="entry name" value="Transferase(Phosphotransferase) domain 1"/>
    <property type="match status" value="1"/>
</dbReference>
<evidence type="ECO:0000259" key="6">
    <source>
        <dbReference type="PROSITE" id="PS50011"/>
    </source>
</evidence>
<protein>
    <submittedName>
        <fullName evidence="7">Kinase-like protein</fullName>
    </submittedName>
</protein>
<keyword evidence="3" id="KW-0547">Nucleotide-binding</keyword>
<evidence type="ECO:0000256" key="2">
    <source>
        <dbReference type="ARBA" id="ARBA00022679"/>
    </source>
</evidence>
<dbReference type="Pfam" id="PF00069">
    <property type="entry name" value="Pkinase"/>
    <property type="match status" value="1"/>
</dbReference>
<feature type="domain" description="Protein kinase" evidence="6">
    <location>
        <begin position="1"/>
        <end position="85"/>
    </location>
</feature>
<dbReference type="GO" id="GO:0005524">
    <property type="term" value="F:ATP binding"/>
    <property type="evidence" value="ECO:0007669"/>
    <property type="project" value="UniProtKB-KW"/>
</dbReference>
<keyword evidence="8" id="KW-1185">Reference proteome</keyword>
<evidence type="ECO:0000256" key="5">
    <source>
        <dbReference type="ARBA" id="ARBA00022840"/>
    </source>
</evidence>
<dbReference type="OrthoDB" id="10252171at2759"/>
<reference evidence="7 8" key="1">
    <citation type="journal article" date="2019" name="Nat. Ecol. Evol.">
        <title>Megaphylogeny resolves global patterns of mushroom evolution.</title>
        <authorList>
            <person name="Varga T."/>
            <person name="Krizsan K."/>
            <person name="Foldi C."/>
            <person name="Dima B."/>
            <person name="Sanchez-Garcia M."/>
            <person name="Sanchez-Ramirez S."/>
            <person name="Szollosi G.J."/>
            <person name="Szarkandi J.G."/>
            <person name="Papp V."/>
            <person name="Albert L."/>
            <person name="Andreopoulos W."/>
            <person name="Angelini C."/>
            <person name="Antonin V."/>
            <person name="Barry K.W."/>
            <person name="Bougher N.L."/>
            <person name="Buchanan P."/>
            <person name="Buyck B."/>
            <person name="Bense V."/>
            <person name="Catcheside P."/>
            <person name="Chovatia M."/>
            <person name="Cooper J."/>
            <person name="Damon W."/>
            <person name="Desjardin D."/>
            <person name="Finy P."/>
            <person name="Geml J."/>
            <person name="Haridas S."/>
            <person name="Hughes K."/>
            <person name="Justo A."/>
            <person name="Karasinski D."/>
            <person name="Kautmanova I."/>
            <person name="Kiss B."/>
            <person name="Kocsube S."/>
            <person name="Kotiranta H."/>
            <person name="LaButti K.M."/>
            <person name="Lechner B.E."/>
            <person name="Liimatainen K."/>
            <person name="Lipzen A."/>
            <person name="Lukacs Z."/>
            <person name="Mihaltcheva S."/>
            <person name="Morgado L.N."/>
            <person name="Niskanen T."/>
            <person name="Noordeloos M.E."/>
            <person name="Ohm R.A."/>
            <person name="Ortiz-Santana B."/>
            <person name="Ovrebo C."/>
            <person name="Racz N."/>
            <person name="Riley R."/>
            <person name="Savchenko A."/>
            <person name="Shiryaev A."/>
            <person name="Soop K."/>
            <person name="Spirin V."/>
            <person name="Szebenyi C."/>
            <person name="Tomsovsky M."/>
            <person name="Tulloss R.E."/>
            <person name="Uehling J."/>
            <person name="Grigoriev I.V."/>
            <person name="Vagvolgyi C."/>
            <person name="Papp T."/>
            <person name="Martin F.M."/>
            <person name="Miettinen O."/>
            <person name="Hibbett D.S."/>
            <person name="Nagy L.G."/>
        </authorList>
    </citation>
    <scope>NUCLEOTIDE SEQUENCE [LARGE SCALE GENOMIC DNA]</scope>
    <source>
        <strain evidence="7 8">OMC1185</strain>
    </source>
</reference>
<keyword evidence="4 7" id="KW-0418">Kinase</keyword>
<proteinExistence type="predicted"/>
<evidence type="ECO:0000256" key="3">
    <source>
        <dbReference type="ARBA" id="ARBA00022741"/>
    </source>
</evidence>
<accession>A0A5C3N8D2</accession>
<organism evidence="7 8">
    <name type="scientific">Heliocybe sulcata</name>
    <dbReference type="NCBI Taxonomy" id="5364"/>
    <lineage>
        <taxon>Eukaryota</taxon>
        <taxon>Fungi</taxon>
        <taxon>Dikarya</taxon>
        <taxon>Basidiomycota</taxon>
        <taxon>Agaricomycotina</taxon>
        <taxon>Agaricomycetes</taxon>
        <taxon>Gloeophyllales</taxon>
        <taxon>Gloeophyllaceae</taxon>
        <taxon>Heliocybe</taxon>
    </lineage>
</organism>
<sequence length="85" mass="9566">LHWLHQNGVIHHDLKPGNIFINHRGNCVIGDFGASRLIVAGKHFSSSDKSLICTPEFAAPELLRRGARYDQAIDWWSLGVCLFKL</sequence>
<dbReference type="SUPFAM" id="SSF56112">
    <property type="entry name" value="Protein kinase-like (PK-like)"/>
    <property type="match status" value="1"/>
</dbReference>
<dbReference type="AlphaFoldDB" id="A0A5C3N8D2"/>
<evidence type="ECO:0000313" key="7">
    <source>
        <dbReference type="EMBL" id="TFK53067.1"/>
    </source>
</evidence>
<dbReference type="EMBL" id="ML213508">
    <property type="protein sequence ID" value="TFK53067.1"/>
    <property type="molecule type" value="Genomic_DNA"/>
</dbReference>
<evidence type="ECO:0000313" key="8">
    <source>
        <dbReference type="Proteomes" id="UP000305948"/>
    </source>
</evidence>
<name>A0A5C3N8D2_9AGAM</name>
<feature type="non-terminal residue" evidence="7">
    <location>
        <position position="85"/>
    </location>
</feature>
<dbReference type="InterPro" id="IPR000719">
    <property type="entry name" value="Prot_kinase_dom"/>
</dbReference>
<keyword evidence="1" id="KW-0723">Serine/threonine-protein kinase</keyword>
<keyword evidence="2" id="KW-0808">Transferase</keyword>
<dbReference type="InterPro" id="IPR011009">
    <property type="entry name" value="Kinase-like_dom_sf"/>
</dbReference>
<keyword evidence="5" id="KW-0067">ATP-binding</keyword>
<evidence type="ECO:0000256" key="4">
    <source>
        <dbReference type="ARBA" id="ARBA00022777"/>
    </source>
</evidence>
<dbReference type="PANTHER" id="PTHR24351">
    <property type="entry name" value="RIBOSOMAL PROTEIN S6 KINASE"/>
    <property type="match status" value="1"/>
</dbReference>
<dbReference type="PROSITE" id="PS50011">
    <property type="entry name" value="PROTEIN_KINASE_DOM"/>
    <property type="match status" value="1"/>
</dbReference>
<dbReference type="STRING" id="5364.A0A5C3N8D2"/>
<feature type="non-terminal residue" evidence="7">
    <location>
        <position position="1"/>
    </location>
</feature>
<evidence type="ECO:0000256" key="1">
    <source>
        <dbReference type="ARBA" id="ARBA00022527"/>
    </source>
</evidence>
<gene>
    <name evidence="7" type="ORF">OE88DRAFT_1617891</name>
</gene>
<dbReference type="GO" id="GO:0004674">
    <property type="term" value="F:protein serine/threonine kinase activity"/>
    <property type="evidence" value="ECO:0007669"/>
    <property type="project" value="UniProtKB-KW"/>
</dbReference>